<dbReference type="RefSeq" id="XP_035825380.1">
    <property type="nucleotide sequence ID" value="XM_035969487.1"/>
</dbReference>
<organism evidence="4 5">
    <name type="scientific">Aplysia californica</name>
    <name type="common">California sea hare</name>
    <dbReference type="NCBI Taxonomy" id="6500"/>
    <lineage>
        <taxon>Eukaryota</taxon>
        <taxon>Metazoa</taxon>
        <taxon>Spiralia</taxon>
        <taxon>Lophotrochozoa</taxon>
        <taxon>Mollusca</taxon>
        <taxon>Gastropoda</taxon>
        <taxon>Heterobranchia</taxon>
        <taxon>Euthyneura</taxon>
        <taxon>Tectipleura</taxon>
        <taxon>Aplysiida</taxon>
        <taxon>Aplysioidea</taxon>
        <taxon>Aplysiidae</taxon>
        <taxon>Aplysia</taxon>
    </lineage>
</organism>
<evidence type="ECO:0000313" key="4">
    <source>
        <dbReference type="Proteomes" id="UP000694888"/>
    </source>
</evidence>
<feature type="region of interest" description="Disordered" evidence="2">
    <location>
        <begin position="1338"/>
        <end position="1505"/>
    </location>
</feature>
<name>A0ABM1VSI8_APLCA</name>
<dbReference type="InterPro" id="IPR011989">
    <property type="entry name" value="ARM-like"/>
</dbReference>
<feature type="compositionally biased region" description="Polar residues" evidence="2">
    <location>
        <begin position="1540"/>
        <end position="1549"/>
    </location>
</feature>
<dbReference type="InterPro" id="IPR024584">
    <property type="entry name" value="Tuberin_N"/>
</dbReference>
<dbReference type="PROSITE" id="PS50085">
    <property type="entry name" value="RAPGAP"/>
    <property type="match status" value="1"/>
</dbReference>
<feature type="compositionally biased region" description="Polar residues" evidence="2">
    <location>
        <begin position="1393"/>
        <end position="1411"/>
    </location>
</feature>
<feature type="region of interest" description="Disordered" evidence="2">
    <location>
        <begin position="1074"/>
        <end position="1104"/>
    </location>
</feature>
<feature type="compositionally biased region" description="Polar residues" evidence="2">
    <location>
        <begin position="1149"/>
        <end position="1158"/>
    </location>
</feature>
<dbReference type="InterPro" id="IPR003913">
    <property type="entry name" value="Tuberin"/>
</dbReference>
<dbReference type="InterPro" id="IPR018515">
    <property type="entry name" value="Tuberin-type_domain"/>
</dbReference>
<feature type="region of interest" description="Disordered" evidence="2">
    <location>
        <begin position="1877"/>
        <end position="1903"/>
    </location>
</feature>
<dbReference type="PANTHER" id="PTHR10063:SF0">
    <property type="entry name" value="TUBERIN"/>
    <property type="match status" value="1"/>
</dbReference>
<dbReference type="Pfam" id="PF11864">
    <property type="entry name" value="DUF3384"/>
    <property type="match status" value="1"/>
</dbReference>
<keyword evidence="1" id="KW-0343">GTPase activation</keyword>
<dbReference type="InterPro" id="IPR016024">
    <property type="entry name" value="ARM-type_fold"/>
</dbReference>
<sequence length="1911" mass="214628">MSGAGKQSQKNEENFSKVKEKMQRLFGFGKPSTPPAIPKATTREVVFTTEILKEIGPESPANNRLRRIRELCEVVKLTRLEDNAVEALWGQISDLLQPQVVEENRHLALRFLHCLVEGQLPYLTIVRGHFFRVIQGLTDPADIQYRLQLFDTLSECGKNLLYFEDETGVFLQLWMPEVMSAGYVASFLPIILNVIKYNAAYVDEDVMAGLVQQTCMIPNRSRCDDELKKCLQVLDAVICYSYLPSNCLHHFVAALCHTVDKALFSEKSWELMRKLLGTYLGHSAIFTMCCMLQDKRKPVDILLLRGAIFFTGMALWGSRRVSTLKQSHSSVLPSFYEALSHENNIVAYEVVLNLQRLVSKYGKDLQHVTWEIVLDILQRLLTQIDKCGFERKVMTETHQVITSIENLYRNRQFFGPTARFFRLVEMCASKRPSSSVCALMDYQTQFIHPGQENWIEALNQLMERYLKGQTRTEVRKKSLEVLSLVLSINTHVYERELIEHIVLPHFSHCDTDPDPEVRCQSVDLLLGLCEDCHSNEFFELSIIVEKIVKKPLVSSFADSERKEEGTLGPEEASLIDVRMAILKIIEVFKVKLYTAPASHCQRLYELLISHLEMQYSHLYLGRLACQLRKAIFNLLLLLRADSRSRVGLADRKPGERHVYSPYVMCRPSEDMESLLLKSPSVPGLSPSQIYSVIEYEHTFKLFLRCLETERDWTVLHTVLEKLTLVLENKTMVLSASSDNELLDALCGKLCAMVKDRTVEQSKKLINRPPNFTRSDFHACVFPVLASMVTYHAYLDKTRQRELVNCLEFGLVSKCAKICVTTLRICSLEMKELMMRMLPAVLLSLSKISATISMAIPVLAFLSSIVRIPKLYANFVEDQYMSVFAIALPYTNPFKFSHYTVSLAHHVIGIWFIRCRLPFRQGFVKYIQRGLKYNVLQLFEENSIRHLSAHNQDSSDRGRTSSLNEGHRIRRRNISGIEGVRNDGRIPMDEKMSQFHKELTETCVDMMARYAYGNFTALPKRSPMAQFLLKDGQRGMWVVGNKIITITTSGGGAKTNNSGLCDKCLSSYLNTQDPRKEVKRSAPIAMGSSAGESRRRHKSMAALGRSQTQVDSLGISLECEEPRRSRDDMSLPQEASTDIFGRDDAAVQTGSSLTTSANSDAMDAGFSGPKGRMSEQRTFSLSQCSCWCTSWAEVNIRGASGVVCWMMRIENESSSPSFSSDPSAPDITQLLAPVRCKTPDSDSLGKIDSGSLCEEEYETLHSQHFSEAERRLFHEEPLSQTDTPTQDVSDSIQTDSDLQFQSPSNLRRISSSPSVLSGSQDTCQSPRELLRELVECTERERQAETATRVESLGSRARPEAQDFSHTDTTFPHSGIRERGSSGATADPDVLGTRNDPQQGNSSDGNAQSSSVICKSRRSGEKSSDLARQLSLEEESPTDVARLTKMTSQKSAESSDSVFHVNPALTGTSFPAGRVGHLASTSSDGKAMVHRSTSTGKSFEPKKSVQRTMSEDLAGKKRPEALNLLSSHTKVFDRAAVEDSPNESSTPSSLQDEVPELRQLKRRGHTISVMSPAGQVRHSDDYDGRLQSGGPKDAKGGLSPSYVFLQLYQCHPMVQNQEVPLRVPDNDKFRRTIDMLDHIYPYETHKIGVLYMGKGQPSDERTLLGNEFGSPRYTEFLQGLGQMISIEEAERDKIYLGGLNPSDGKFTVTWQDESLRVIFHIATLMPTMPGDTRFNNKKSHIGNDFVTIVYNDSSEDYKSGTISGQFNFVSIVIRPLDYESNAVSLITKEAELRDQITPGSSGEMKDIADILGHTHTKIISDANLPLLVRQIAVHCNLASMVLQRQQSTLGTPEVFASNWLERLRQIKLLKRRIIEYQPEEAGGEPTSPSHVWPPPGASGDTGSGGCEDFTDYL</sequence>
<dbReference type="InterPro" id="IPR035974">
    <property type="entry name" value="Rap/Ran-GAP_sf"/>
</dbReference>
<feature type="compositionally biased region" description="Basic and acidic residues" evidence="2">
    <location>
        <begin position="1355"/>
        <end position="1364"/>
    </location>
</feature>
<dbReference type="Gene3D" id="1.25.10.10">
    <property type="entry name" value="Leucine-rich Repeat Variant"/>
    <property type="match status" value="1"/>
</dbReference>
<feature type="region of interest" description="Disordered" evidence="2">
    <location>
        <begin position="1533"/>
        <end position="1593"/>
    </location>
</feature>
<accession>A0ABM1VSI8</accession>
<evidence type="ECO:0000259" key="3">
    <source>
        <dbReference type="PROSITE" id="PS50085"/>
    </source>
</evidence>
<feature type="compositionally biased region" description="Polar residues" evidence="2">
    <location>
        <begin position="1277"/>
        <end position="1323"/>
    </location>
</feature>
<dbReference type="InterPro" id="IPR027107">
    <property type="entry name" value="Tuberin/Ral-act_asu"/>
</dbReference>
<dbReference type="Gene3D" id="3.40.50.11210">
    <property type="entry name" value="Rap/Ran-GAP"/>
    <property type="match status" value="1"/>
</dbReference>
<evidence type="ECO:0000256" key="1">
    <source>
        <dbReference type="ARBA" id="ARBA00022468"/>
    </source>
</evidence>
<dbReference type="Pfam" id="PF03542">
    <property type="entry name" value="Tuberin"/>
    <property type="match status" value="1"/>
</dbReference>
<evidence type="ECO:0000256" key="2">
    <source>
        <dbReference type="SAM" id="MobiDB-lite"/>
    </source>
</evidence>
<proteinExistence type="predicted"/>
<feature type="compositionally biased region" description="Polar residues" evidence="2">
    <location>
        <begin position="1443"/>
        <end position="1455"/>
    </location>
</feature>
<keyword evidence="4" id="KW-1185">Reference proteome</keyword>
<feature type="domain" description="Rap-GAP" evidence="3">
    <location>
        <begin position="1631"/>
        <end position="1875"/>
    </location>
</feature>
<protein>
    <submittedName>
        <fullName evidence="5">Tuberin isoform X1</fullName>
    </submittedName>
</protein>
<dbReference type="SUPFAM" id="SSF48371">
    <property type="entry name" value="ARM repeat"/>
    <property type="match status" value="1"/>
</dbReference>
<gene>
    <name evidence="5" type="primary">LOC101847034</name>
</gene>
<dbReference type="Proteomes" id="UP000694888">
    <property type="component" value="Unplaced"/>
</dbReference>
<evidence type="ECO:0000313" key="5">
    <source>
        <dbReference type="RefSeq" id="XP_035825380.1"/>
    </source>
</evidence>
<feature type="region of interest" description="Disordered" evidence="2">
    <location>
        <begin position="1275"/>
        <end position="1323"/>
    </location>
</feature>
<feature type="region of interest" description="Disordered" evidence="2">
    <location>
        <begin position="1149"/>
        <end position="1171"/>
    </location>
</feature>
<dbReference type="Pfam" id="PF02145">
    <property type="entry name" value="Rap_GAP"/>
    <property type="match status" value="1"/>
</dbReference>
<dbReference type="PANTHER" id="PTHR10063">
    <property type="entry name" value="TUBERIN"/>
    <property type="match status" value="1"/>
</dbReference>
<dbReference type="SUPFAM" id="SSF111347">
    <property type="entry name" value="Rap/Ran-GAP"/>
    <property type="match status" value="1"/>
</dbReference>
<dbReference type="InterPro" id="IPR000331">
    <property type="entry name" value="Rap/Ran_GAP_dom"/>
</dbReference>
<reference evidence="5" key="1">
    <citation type="submission" date="2025-08" db="UniProtKB">
        <authorList>
            <consortium name="RefSeq"/>
        </authorList>
    </citation>
    <scope>IDENTIFICATION</scope>
</reference>
<dbReference type="GeneID" id="101847034"/>
<dbReference type="PRINTS" id="PR01431">
    <property type="entry name" value="TUBERIN"/>
</dbReference>